<evidence type="ECO:0000256" key="2">
    <source>
        <dbReference type="ARBA" id="ARBA00022448"/>
    </source>
</evidence>
<evidence type="ECO:0000256" key="5">
    <source>
        <dbReference type="ARBA" id="ARBA00022989"/>
    </source>
</evidence>
<proteinExistence type="inferred from homology"/>
<dbReference type="CDD" id="cd06261">
    <property type="entry name" value="TM_PBP2"/>
    <property type="match status" value="1"/>
</dbReference>
<gene>
    <name evidence="9" type="primary">amyD</name>
    <name evidence="9" type="ORF">GCM10010916_05330</name>
</gene>
<keyword evidence="6 7" id="KW-0472">Membrane</keyword>
<dbReference type="Proteomes" id="UP000644756">
    <property type="component" value="Unassembled WGS sequence"/>
</dbReference>
<comment type="similarity">
    <text evidence="7">Belongs to the binding-protein-dependent transport system permease family.</text>
</comment>
<evidence type="ECO:0000256" key="6">
    <source>
        <dbReference type="ARBA" id="ARBA00023136"/>
    </source>
</evidence>
<comment type="caution">
    <text evidence="9">The sequence shown here is derived from an EMBL/GenBank/DDBJ whole genome shotgun (WGS) entry which is preliminary data.</text>
</comment>
<dbReference type="PROSITE" id="PS50928">
    <property type="entry name" value="ABC_TM1"/>
    <property type="match status" value="1"/>
</dbReference>
<evidence type="ECO:0000259" key="8">
    <source>
        <dbReference type="PROSITE" id="PS50928"/>
    </source>
</evidence>
<keyword evidence="2 7" id="KW-0813">Transport</keyword>
<dbReference type="RefSeq" id="WP_188528708.1">
    <property type="nucleotide sequence ID" value="NZ_BMGR01000001.1"/>
</dbReference>
<feature type="transmembrane region" description="Helical" evidence="7">
    <location>
        <begin position="257"/>
        <end position="284"/>
    </location>
</feature>
<dbReference type="InterPro" id="IPR035906">
    <property type="entry name" value="MetI-like_sf"/>
</dbReference>
<keyword evidence="5 7" id="KW-1133">Transmembrane helix</keyword>
<dbReference type="Gene3D" id="1.10.3720.10">
    <property type="entry name" value="MetI-like"/>
    <property type="match status" value="1"/>
</dbReference>
<keyword evidence="3" id="KW-1003">Cell membrane</keyword>
<evidence type="ECO:0000313" key="10">
    <source>
        <dbReference type="Proteomes" id="UP000644756"/>
    </source>
</evidence>
<evidence type="ECO:0000256" key="3">
    <source>
        <dbReference type="ARBA" id="ARBA00022475"/>
    </source>
</evidence>
<dbReference type="EMBL" id="BMGR01000001">
    <property type="protein sequence ID" value="GGF90944.1"/>
    <property type="molecule type" value="Genomic_DNA"/>
</dbReference>
<dbReference type="PANTHER" id="PTHR30193">
    <property type="entry name" value="ABC TRANSPORTER PERMEASE PROTEIN"/>
    <property type="match status" value="1"/>
</dbReference>
<keyword evidence="4 7" id="KW-0812">Transmembrane</keyword>
<dbReference type="InterPro" id="IPR051393">
    <property type="entry name" value="ABC_transporter_permease"/>
</dbReference>
<dbReference type="Pfam" id="PF00528">
    <property type="entry name" value="BPD_transp_1"/>
    <property type="match status" value="1"/>
</dbReference>
<dbReference type="GO" id="GO:0005886">
    <property type="term" value="C:plasma membrane"/>
    <property type="evidence" value="ECO:0007669"/>
    <property type="project" value="UniProtKB-SubCell"/>
</dbReference>
<comment type="subcellular location">
    <subcellularLocation>
        <location evidence="1 7">Cell membrane</location>
        <topology evidence="1 7">Multi-pass membrane protein</topology>
    </subcellularLocation>
</comment>
<sequence>MRIWIHKINANLHRYMALPAILLFGLFFLYPLAQGIGISLTDSNGMTTPNFVGLQNFIDFFADDRARNDVRITILFALGSAPLLNLFGLLYALFLDRGLPGKGFVRAVVYLPAVISPLIMGYVWYFILQPERGYLAHVLKEIGLGFLDVNWLGESSSALVVLIAVNVWQYVGMTMIVYLAGLQGIPADLYEAATIDGASRWGALRYVTLPLLYPAIKINVVTNIIGSLSVFEIIVALTDGGPGYATESLSIYILRMLYGSFTGYSTAVALILFLIILIPVVLFLRITRKSEYEL</sequence>
<dbReference type="SUPFAM" id="SSF161098">
    <property type="entry name" value="MetI-like"/>
    <property type="match status" value="1"/>
</dbReference>
<dbReference type="PANTHER" id="PTHR30193:SF37">
    <property type="entry name" value="INNER MEMBRANE ABC TRANSPORTER PERMEASE PROTEIN YCJO"/>
    <property type="match status" value="1"/>
</dbReference>
<feature type="transmembrane region" description="Helical" evidence="7">
    <location>
        <begin position="218"/>
        <end position="237"/>
    </location>
</feature>
<evidence type="ECO:0000256" key="4">
    <source>
        <dbReference type="ARBA" id="ARBA00022692"/>
    </source>
</evidence>
<dbReference type="GO" id="GO:0055085">
    <property type="term" value="P:transmembrane transport"/>
    <property type="evidence" value="ECO:0007669"/>
    <property type="project" value="InterPro"/>
</dbReference>
<organism evidence="9 10">
    <name type="scientific">Paenibacillus abyssi</name>
    <dbReference type="NCBI Taxonomy" id="1340531"/>
    <lineage>
        <taxon>Bacteria</taxon>
        <taxon>Bacillati</taxon>
        <taxon>Bacillota</taxon>
        <taxon>Bacilli</taxon>
        <taxon>Bacillales</taxon>
        <taxon>Paenibacillaceae</taxon>
        <taxon>Paenibacillus</taxon>
    </lineage>
</organism>
<dbReference type="AlphaFoldDB" id="A0A917CJN4"/>
<feature type="transmembrane region" description="Helical" evidence="7">
    <location>
        <begin position="107"/>
        <end position="127"/>
    </location>
</feature>
<evidence type="ECO:0000256" key="7">
    <source>
        <dbReference type="RuleBase" id="RU363032"/>
    </source>
</evidence>
<reference evidence="9" key="2">
    <citation type="submission" date="2020-09" db="EMBL/GenBank/DDBJ databases">
        <authorList>
            <person name="Sun Q."/>
            <person name="Zhou Y."/>
        </authorList>
    </citation>
    <scope>NUCLEOTIDE SEQUENCE</scope>
    <source>
        <strain evidence="9">CGMCC 1.12987</strain>
    </source>
</reference>
<feature type="transmembrane region" description="Helical" evidence="7">
    <location>
        <begin position="72"/>
        <end position="95"/>
    </location>
</feature>
<accession>A0A917CJN4</accession>
<evidence type="ECO:0000313" key="9">
    <source>
        <dbReference type="EMBL" id="GGF90944.1"/>
    </source>
</evidence>
<protein>
    <submittedName>
        <fullName evidence="9">ABC transporter permease protein AmyD</fullName>
    </submittedName>
</protein>
<name>A0A917CJN4_9BACL</name>
<dbReference type="InterPro" id="IPR000515">
    <property type="entry name" value="MetI-like"/>
</dbReference>
<feature type="domain" description="ABC transmembrane type-1" evidence="8">
    <location>
        <begin position="70"/>
        <end position="283"/>
    </location>
</feature>
<feature type="transmembrane region" description="Helical" evidence="7">
    <location>
        <begin position="158"/>
        <end position="180"/>
    </location>
</feature>
<reference evidence="9" key="1">
    <citation type="journal article" date="2014" name="Int. J. Syst. Evol. Microbiol.">
        <title>Complete genome sequence of Corynebacterium casei LMG S-19264T (=DSM 44701T), isolated from a smear-ripened cheese.</title>
        <authorList>
            <consortium name="US DOE Joint Genome Institute (JGI-PGF)"/>
            <person name="Walter F."/>
            <person name="Albersmeier A."/>
            <person name="Kalinowski J."/>
            <person name="Ruckert C."/>
        </authorList>
    </citation>
    <scope>NUCLEOTIDE SEQUENCE</scope>
    <source>
        <strain evidence="9">CGMCC 1.12987</strain>
    </source>
</reference>
<evidence type="ECO:0000256" key="1">
    <source>
        <dbReference type="ARBA" id="ARBA00004651"/>
    </source>
</evidence>
<keyword evidence="10" id="KW-1185">Reference proteome</keyword>